<feature type="region of interest" description="Disordered" evidence="3">
    <location>
        <begin position="1795"/>
        <end position="1829"/>
    </location>
</feature>
<evidence type="ECO:0000256" key="1">
    <source>
        <dbReference type="ARBA" id="ARBA00022729"/>
    </source>
</evidence>
<dbReference type="Pfam" id="PF20148">
    <property type="entry name" value="DUF6531"/>
    <property type="match status" value="1"/>
</dbReference>
<protein>
    <submittedName>
        <fullName evidence="8">Ig-like domain-containing protein</fullName>
    </submittedName>
</protein>
<dbReference type="Pfam" id="PF13205">
    <property type="entry name" value="Big_5"/>
    <property type="match status" value="1"/>
</dbReference>
<organism evidence="8 9">
    <name type="scientific">Ralstonia mojiangensis</name>
    <dbReference type="NCBI Taxonomy" id="2953895"/>
    <lineage>
        <taxon>Bacteria</taxon>
        <taxon>Pseudomonadati</taxon>
        <taxon>Pseudomonadota</taxon>
        <taxon>Betaproteobacteria</taxon>
        <taxon>Burkholderiales</taxon>
        <taxon>Burkholderiaceae</taxon>
        <taxon>Ralstonia</taxon>
    </lineage>
</organism>
<comment type="caution">
    <text evidence="8">The sequence shown here is derived from an EMBL/GenBank/DDBJ whole genome shotgun (WGS) entry which is preliminary data.</text>
</comment>
<feature type="compositionally biased region" description="Pro residues" evidence="3">
    <location>
        <begin position="737"/>
        <end position="746"/>
    </location>
</feature>
<evidence type="ECO:0000256" key="4">
    <source>
        <dbReference type="SAM" id="Phobius"/>
    </source>
</evidence>
<dbReference type="SUPFAM" id="SSF117281">
    <property type="entry name" value="Kelch motif"/>
    <property type="match status" value="1"/>
</dbReference>
<sequence>MYSRTMAGDAESSVNSSTSVLTARQSMRARIHRLWFSVGVLVSCLWLLPAMAVGPVVVPGQSATQLPDGRWLLVGGEGNTAATAAIFNVATQQTTPLNSSPLTPRGHHSATLLPDGSVLLFGGYAQDGSVVHNAELLNPTTQSFTSLGDIGLIARAGHTATVMMDGSVLVAGGVSNQGKVVAQADLWDPVGRQALTIHAQMVFPRTNHSAQHLVDEPVLLSGGRDSAGKTITSDELYWPQQQRFALPDDITTGQLAASGVSAPQVQESLPMANATDVPITTRLAVRFSKPMAVTSLNAQSVTLLGPTGSVAVNVVPVESGRMLFVTPLADLRPGARYTLFINAAVDESGTALPFTAIGFTAGSLSGSATATPAPTNGRGPGMGTPSIGAPSTAASGSATNVPSVANTQVTLPALTSAGAASAPSAQGLPAQGDDTWIPGPTHLRGDWRIKGSASPLQQMPPLAAPVGMTALAGQVLLMNGEAAVGVTLKLDSQTTQTDGTGRFLLQGLSAGTKTLIIDGRSINHPGKAYGYFEAMVSLEAGRTNALPYTSWMPRIDTAHSIKFDSPTTSEVVITTPFIPQLEVHLPKGTVLRDRGGRVINELSITPIPVDRPPFPLPTRYVPVYFTLQPGGAHLEGVDAASAQGARVIYPNYHHDAPGSELDFWNYDPVEKGWYVYGQGRIAANGQQIVPNPGVAIYELTGAMVSLPSNAPAKGPSPGGCHGGGNGGSPNSGTTPAPAAPPNPSGNPDPDCGKNGSPPGPESTPAQSGGEGSGGKGAPNSGGCGGDPVDCYTGLFLLTRTDLTVGGSVPISVTRTYRQADSVSRAFGIGTSDPYDIFTVGDMNPYTYQDLILPDGGRVHFVRTSAGTSWTDAVYTHTATPTEYYGAVISYVGGKWKLRMRDGRVMYFYDCPGCSSSRGAALREFYDRLGNKLTLTRDTNANLTQIANPDGRYINLTYDSSNRVTQAVDSIGRTVSYQYDSGGRLAQVTDADGGVEKYTYDASNNMLTVTKPNGQLMVTNQYDTNNRVSQQTVADGGVYQFAYTLDTNGNVTQTDVTDPRGKVRRTVFNSSGYVTSATNAFGLPEAQTATFERQAGTNLLLSKTDALGRKTAYTYDSIGNITSVTWLAGTSQAVAVSYTYEPTFNQVTSVTDGLGHTTTYSYDSAGNRISVADPLAHTVQFAYNAVGQTTSVTDALGNVTTLAYNDGDLFAVTDPLGRTVNRYTDGVGRLLSISDPFGNLTRYDYSGRSLPVKLTDAVGNAITLAYDPNGNLTTLTDARSGQTTFTYDAKDRLASRTDPLSHTVSYGYDGANNLTQVTDRNGKIATFSYDGLSRRTTAAYGQTLVGGTPSSPDATVSYTFDAGNRMTQVVDSVGGSVSRSYDNLDRLTSETAPHGIVNYGYDAANRRTSMTVAGQTAVTYAFDNANRLTGITQGGAQVGFTYDAANRRASLTLPNGVVAIYTYDVASQLTAINYANGSAALGDLTYAYDAGGRRTQMGGSLANMMLPAAMSGAAYDANNRLTNWAGVNLTYDANGNLLTDGSLTYTWDSRSRLSALTGGATASFIYDAVGRRSTKTIGSTTTAFTYDGLNVVQELNASSTVTANLLTGLDVDQTFSRTDTALGARSFVTDALGNTVALTDNTGTVKTSYGYEPYGATMVSGESNTSAAQYTGRENDGTGLYYYRARYYHPGFGRFVSADPIGFGGGPNAYAYAQGNPLRYVDPLGLFIMSTLGGGMNVTLDEAATYGEPGNAAAAAGLATAGAGAAACAFGEGYFGLLTPQTRTIIGIIRGLAKGLHQDAEPPPTPPPPPTLTRPASSNSKPPPPPPGIN</sequence>
<dbReference type="Pfam" id="PF25023">
    <property type="entry name" value="TEN_YD-shell"/>
    <property type="match status" value="1"/>
</dbReference>
<dbReference type="InterPro" id="IPR050708">
    <property type="entry name" value="T6SS_VgrG/RHS"/>
</dbReference>
<evidence type="ECO:0000256" key="2">
    <source>
        <dbReference type="ARBA" id="ARBA00022737"/>
    </source>
</evidence>
<feature type="transmembrane region" description="Helical" evidence="4">
    <location>
        <begin position="34"/>
        <end position="58"/>
    </location>
</feature>
<dbReference type="NCBIfam" id="TIGR01643">
    <property type="entry name" value="YD_repeat_2x"/>
    <property type="match status" value="9"/>
</dbReference>
<dbReference type="Gene3D" id="2.180.10.10">
    <property type="entry name" value="RHS repeat-associated core"/>
    <property type="match status" value="4"/>
</dbReference>
<keyword evidence="1" id="KW-0732">Signal</keyword>
<keyword evidence="2" id="KW-0677">Repeat</keyword>
<dbReference type="NCBIfam" id="TIGR03696">
    <property type="entry name" value="Rhs_assc_core"/>
    <property type="match status" value="1"/>
</dbReference>
<dbReference type="InterPro" id="IPR032812">
    <property type="entry name" value="SbsA_Ig"/>
</dbReference>
<dbReference type="PANTHER" id="PTHR32305:SF15">
    <property type="entry name" value="PROTEIN RHSA-RELATED"/>
    <property type="match status" value="1"/>
</dbReference>
<feature type="compositionally biased region" description="Pro residues" evidence="3">
    <location>
        <begin position="1800"/>
        <end position="1811"/>
    </location>
</feature>
<dbReference type="Pfam" id="PF05593">
    <property type="entry name" value="RHS_repeat"/>
    <property type="match status" value="8"/>
</dbReference>
<feature type="domain" description="SbsA Ig-like" evidence="5">
    <location>
        <begin position="261"/>
        <end position="350"/>
    </location>
</feature>
<dbReference type="InterPro" id="IPR015915">
    <property type="entry name" value="Kelch-typ_b-propeller"/>
</dbReference>
<dbReference type="RefSeq" id="WP_260785055.1">
    <property type="nucleotide sequence ID" value="NZ_JAOCQI010000003.1"/>
</dbReference>
<dbReference type="InterPro" id="IPR045351">
    <property type="entry name" value="DUF6531"/>
</dbReference>
<evidence type="ECO:0000259" key="7">
    <source>
        <dbReference type="Pfam" id="PF25023"/>
    </source>
</evidence>
<dbReference type="Gene3D" id="2.130.10.80">
    <property type="entry name" value="Galactose oxidase/kelch, beta-propeller"/>
    <property type="match status" value="2"/>
</dbReference>
<keyword evidence="9" id="KW-1185">Reference proteome</keyword>
<dbReference type="InterPro" id="IPR056823">
    <property type="entry name" value="TEN-like_YD-shell"/>
</dbReference>
<feature type="domain" description="DUF6531" evidence="6">
    <location>
        <begin position="785"/>
        <end position="843"/>
    </location>
</feature>
<dbReference type="PANTHER" id="PTHR32305">
    <property type="match status" value="1"/>
</dbReference>
<keyword evidence="4" id="KW-1133">Transmembrane helix</keyword>
<dbReference type="InterPro" id="IPR014755">
    <property type="entry name" value="Cu-Rt/internalin_Ig-like"/>
</dbReference>
<feature type="compositionally biased region" description="Gly residues" evidence="3">
    <location>
        <begin position="768"/>
        <end position="780"/>
    </location>
</feature>
<keyword evidence="4" id="KW-0472">Membrane</keyword>
<dbReference type="EMBL" id="JAOCQI010000003">
    <property type="protein sequence ID" value="MCT7313308.1"/>
    <property type="molecule type" value="Genomic_DNA"/>
</dbReference>
<name>A0ABT2LEQ1_9RALS</name>
<keyword evidence="4" id="KW-0812">Transmembrane</keyword>
<dbReference type="InterPro" id="IPR006530">
    <property type="entry name" value="YD"/>
</dbReference>
<dbReference type="InterPro" id="IPR037293">
    <property type="entry name" value="Gal_Oxidase_central_sf"/>
</dbReference>
<evidence type="ECO:0000313" key="8">
    <source>
        <dbReference type="EMBL" id="MCT7313308.1"/>
    </source>
</evidence>
<dbReference type="SUPFAM" id="SSF63825">
    <property type="entry name" value="YWTD domain"/>
    <property type="match status" value="1"/>
</dbReference>
<dbReference type="InterPro" id="IPR031325">
    <property type="entry name" value="RHS_repeat"/>
</dbReference>
<feature type="region of interest" description="Disordered" evidence="3">
    <location>
        <begin position="708"/>
        <end position="780"/>
    </location>
</feature>
<gene>
    <name evidence="8" type="ORF">N5J06_20225</name>
</gene>
<feature type="compositionally biased region" description="Pro residues" evidence="3">
    <location>
        <begin position="1820"/>
        <end position="1829"/>
    </location>
</feature>
<evidence type="ECO:0000256" key="3">
    <source>
        <dbReference type="SAM" id="MobiDB-lite"/>
    </source>
</evidence>
<feature type="region of interest" description="Disordered" evidence="3">
    <location>
        <begin position="369"/>
        <end position="400"/>
    </location>
</feature>
<feature type="compositionally biased region" description="Low complexity" evidence="3">
    <location>
        <begin position="384"/>
        <end position="399"/>
    </location>
</feature>
<dbReference type="Gene3D" id="2.60.40.1220">
    <property type="match status" value="1"/>
</dbReference>
<accession>A0ABT2LEQ1</accession>
<evidence type="ECO:0000259" key="5">
    <source>
        <dbReference type="Pfam" id="PF13205"/>
    </source>
</evidence>
<reference evidence="8 9" key="1">
    <citation type="journal article" date="2023" name="Front. Microbiol.">
        <title>Ralstonia chuxiongensis sp. nov., Ralstonia mojiangensis sp. nov., and Ralstonia soli sp. nov., isolated from tobacco fields, are three novel species in the family Burkholderiaceae.</title>
        <authorList>
            <person name="Lu C.H."/>
            <person name="Zhang Y.Y."/>
            <person name="Jiang N."/>
            <person name="Chen W."/>
            <person name="Shao X."/>
            <person name="Zhao Z.M."/>
            <person name="Lu W.L."/>
            <person name="Hu X."/>
            <person name="Xi Y.X."/>
            <person name="Zou S.Y."/>
            <person name="Wei Q.J."/>
            <person name="Lin Z.L."/>
            <person name="Gong L."/>
            <person name="Gai X.T."/>
            <person name="Zhang L.Q."/>
            <person name="Li J.Y."/>
            <person name="Jin Y."/>
            <person name="Xia Z.Y."/>
        </authorList>
    </citation>
    <scope>NUCLEOTIDE SEQUENCE [LARGE SCALE GENOMIC DNA]</scope>
    <source>
        <strain evidence="8 9">22TCJT01-1</strain>
    </source>
</reference>
<proteinExistence type="predicted"/>
<dbReference type="InterPro" id="IPR022385">
    <property type="entry name" value="Rhs_assc_core"/>
</dbReference>
<dbReference type="Proteomes" id="UP001164420">
    <property type="component" value="Unassembled WGS sequence"/>
</dbReference>
<feature type="compositionally biased region" description="Gly residues" evidence="3">
    <location>
        <begin position="716"/>
        <end position="729"/>
    </location>
</feature>
<evidence type="ECO:0000313" key="9">
    <source>
        <dbReference type="Proteomes" id="UP001164420"/>
    </source>
</evidence>
<evidence type="ECO:0000259" key="6">
    <source>
        <dbReference type="Pfam" id="PF20148"/>
    </source>
</evidence>
<feature type="domain" description="Teneurin-like YD-shell" evidence="7">
    <location>
        <begin position="1460"/>
        <end position="1698"/>
    </location>
</feature>